<evidence type="ECO:0000256" key="5">
    <source>
        <dbReference type="ARBA" id="ARBA00007417"/>
    </source>
</evidence>
<dbReference type="RefSeq" id="WP_013349308.1">
    <property type="nucleotide sequence ID" value="NZ_JABUYH010000011.1"/>
</dbReference>
<organism evidence="19 20">
    <name type="scientific">Glutamicibacter arilaitensis</name>
    <dbReference type="NCBI Taxonomy" id="256701"/>
    <lineage>
        <taxon>Bacteria</taxon>
        <taxon>Bacillati</taxon>
        <taxon>Actinomycetota</taxon>
        <taxon>Actinomycetes</taxon>
        <taxon>Micrococcales</taxon>
        <taxon>Micrococcaceae</taxon>
        <taxon>Glutamicibacter</taxon>
    </lineage>
</organism>
<comment type="pathway">
    <text evidence="3 14">Cofactor biosynthesis; riboflavin biosynthesis; 5-amino-6-(D-ribitylamino)uracil from GTP: step 3/4.</text>
</comment>
<dbReference type="PIRSF" id="PIRSF006769">
    <property type="entry name" value="RibD"/>
    <property type="match status" value="1"/>
</dbReference>
<comment type="function">
    <text evidence="1 14">Converts 2,5-diamino-6-(ribosylamino)-4(3h)-pyrimidinone 5'-phosphate into 5-amino-6-(ribosylamino)-2,4(1h,3h)-pyrimidinedione 5'-phosphate.</text>
</comment>
<evidence type="ECO:0000313" key="19">
    <source>
        <dbReference type="EMBL" id="PMQ20658.1"/>
    </source>
</evidence>
<dbReference type="InterPro" id="IPR002125">
    <property type="entry name" value="CMP_dCMP_dom"/>
</dbReference>
<dbReference type="PROSITE" id="PS51747">
    <property type="entry name" value="CYT_DCMP_DEAMINASES_2"/>
    <property type="match status" value="1"/>
</dbReference>
<dbReference type="SUPFAM" id="SSF53927">
    <property type="entry name" value="Cytidine deaminase-like"/>
    <property type="match status" value="1"/>
</dbReference>
<reference evidence="19 20" key="1">
    <citation type="journal article" date="2017" name="Elife">
        <title>Extensive horizontal gene transfer in cheese-associated bacteria.</title>
        <authorList>
            <person name="Bonham K.S."/>
            <person name="Wolfe B.E."/>
            <person name="Dutton R.J."/>
        </authorList>
    </citation>
    <scope>NUCLEOTIDE SEQUENCE [LARGE SCALE GENOMIC DNA]</scope>
    <source>
        <strain evidence="19 20">JB182</strain>
    </source>
</reference>
<evidence type="ECO:0000256" key="10">
    <source>
        <dbReference type="ARBA" id="ARBA00023002"/>
    </source>
</evidence>
<dbReference type="NCBIfam" id="TIGR00326">
    <property type="entry name" value="eubact_ribD"/>
    <property type="match status" value="1"/>
</dbReference>
<sequence length="346" mass="37072">MITTEQLDAALRTALETAGRGYRGANPLVGACVLDAEGNIIATGFHLGAGHPHAEVDALRRLGKMSPAKARELTMVVTLEPCNHTGRTGPCARAIAEAGIGQVHYAVPDNTAASGGADYLRSQGIQATQLECSDAARNLNQRWFIAKAEGRPFITVKIAQSLDGRINAPDGTSKWITSEASRNHAHGLRSRVDAIMVGTNTAVIDDPRLTARTPTGELHERQPFRLVMGERELPNDLALMQGDDWEQILTRDVHEAIVRANELGFGHLLVEGGATVASAFIAADLADEIYCYQAPLMIGAGSSSVNMPSTSTLSEARRFRLDSASRESLTRLGDDIALHLEPLPRG</sequence>
<dbReference type="InterPro" id="IPR002734">
    <property type="entry name" value="RibDG_C"/>
</dbReference>
<dbReference type="InterPro" id="IPR004794">
    <property type="entry name" value="Eubact_RibD"/>
</dbReference>
<evidence type="ECO:0000313" key="20">
    <source>
        <dbReference type="Proteomes" id="UP000235739"/>
    </source>
</evidence>
<keyword evidence="9 14" id="KW-0521">NADP</keyword>
<dbReference type="GO" id="GO:0008270">
    <property type="term" value="F:zinc ion binding"/>
    <property type="evidence" value="ECO:0007669"/>
    <property type="project" value="InterPro"/>
</dbReference>
<dbReference type="CDD" id="cd01284">
    <property type="entry name" value="Riboflavin_deaminase-reductase"/>
    <property type="match status" value="1"/>
</dbReference>
<dbReference type="GeneID" id="303185555"/>
<keyword evidence="11" id="KW-0511">Multifunctional enzyme</keyword>
<evidence type="ECO:0000256" key="14">
    <source>
        <dbReference type="PIRNR" id="PIRNR006769"/>
    </source>
</evidence>
<protein>
    <recommendedName>
        <fullName evidence="14">Riboflavin biosynthesis protein RibD</fullName>
    </recommendedName>
    <domain>
        <recommendedName>
            <fullName evidence="14">Diaminohydroxyphosphoribosylaminopyrimidine deaminase</fullName>
            <shortName evidence="14">DRAP deaminase</shortName>
            <ecNumber evidence="14">3.5.4.26</ecNumber>
        </recommendedName>
        <alternativeName>
            <fullName evidence="14">Riboflavin-specific deaminase</fullName>
        </alternativeName>
    </domain>
    <domain>
        <recommendedName>
            <fullName evidence="14">5-amino-6-(5-phosphoribosylamino)uracil reductase</fullName>
            <ecNumber evidence="14">1.1.1.193</ecNumber>
        </recommendedName>
        <alternativeName>
            <fullName evidence="14">HTP reductase</fullName>
        </alternativeName>
    </domain>
</protein>
<proteinExistence type="inferred from homology"/>
<name>A0A2N7S3C6_9MICC</name>
<feature type="binding site" evidence="16">
    <location>
        <position position="212"/>
    </location>
    <ligand>
        <name>substrate</name>
    </ligand>
</feature>
<comment type="similarity">
    <text evidence="5 14">In the C-terminal section; belongs to the HTP reductase family.</text>
</comment>
<comment type="similarity">
    <text evidence="4 14">In the N-terminal section; belongs to the cytidine and deoxycytidylate deaminase family.</text>
</comment>
<evidence type="ECO:0000256" key="16">
    <source>
        <dbReference type="PIRSR" id="PIRSR006769-2"/>
    </source>
</evidence>
<evidence type="ECO:0000256" key="9">
    <source>
        <dbReference type="ARBA" id="ARBA00022857"/>
    </source>
</evidence>
<gene>
    <name evidence="19" type="primary">ribD</name>
    <name evidence="19" type="ORF">CIK84_03405</name>
</gene>
<dbReference type="UniPathway" id="UPA00275">
    <property type="reaction ID" value="UER00401"/>
</dbReference>
<dbReference type="Pfam" id="PF00383">
    <property type="entry name" value="dCMP_cyt_deam_1"/>
    <property type="match status" value="1"/>
</dbReference>
<keyword evidence="8 14" id="KW-0862">Zinc</keyword>
<feature type="binding site" evidence="16">
    <location>
        <position position="189"/>
    </location>
    <ligand>
        <name>substrate</name>
    </ligand>
</feature>
<comment type="catalytic activity">
    <reaction evidence="13 14">
        <text>2,5-diamino-6-hydroxy-4-(5-phosphoribosylamino)-pyrimidine + H2O + H(+) = 5-amino-6-(5-phospho-D-ribosylamino)uracil + NH4(+)</text>
        <dbReference type="Rhea" id="RHEA:21868"/>
        <dbReference type="ChEBI" id="CHEBI:15377"/>
        <dbReference type="ChEBI" id="CHEBI:15378"/>
        <dbReference type="ChEBI" id="CHEBI:28938"/>
        <dbReference type="ChEBI" id="CHEBI:58453"/>
        <dbReference type="ChEBI" id="CHEBI:58614"/>
        <dbReference type="EC" id="3.5.4.26"/>
    </reaction>
</comment>
<dbReference type="OMA" id="LEPCDHT"/>
<dbReference type="PANTHER" id="PTHR38011">
    <property type="entry name" value="DIHYDROFOLATE REDUCTASE FAMILY PROTEIN (AFU_ORTHOLOGUE AFUA_8G06820)"/>
    <property type="match status" value="1"/>
</dbReference>
<dbReference type="Gene3D" id="3.40.140.10">
    <property type="entry name" value="Cytidine Deaminase, domain 2"/>
    <property type="match status" value="1"/>
</dbReference>
<comment type="caution">
    <text evidence="19">The sequence shown here is derived from an EMBL/GenBank/DDBJ whole genome shotgun (WGS) entry which is preliminary data.</text>
</comment>
<dbReference type="InterPro" id="IPR016192">
    <property type="entry name" value="APOBEC/CMP_deaminase_Zn-bd"/>
</dbReference>
<feature type="binding site" evidence="16">
    <location>
        <position position="175"/>
    </location>
    <ligand>
        <name>NADP(+)</name>
        <dbReference type="ChEBI" id="CHEBI:58349"/>
    </ligand>
</feature>
<evidence type="ECO:0000256" key="11">
    <source>
        <dbReference type="ARBA" id="ARBA00023268"/>
    </source>
</evidence>
<keyword evidence="6 14" id="KW-0686">Riboflavin biosynthesis</keyword>
<dbReference type="SUPFAM" id="SSF53597">
    <property type="entry name" value="Dihydrofolate reductase-like"/>
    <property type="match status" value="1"/>
</dbReference>
<feature type="binding site" evidence="16">
    <location>
        <begin position="273"/>
        <end position="279"/>
    </location>
    <ligand>
        <name>NADP(+)</name>
        <dbReference type="ChEBI" id="CHEBI:58349"/>
    </ligand>
</feature>
<comment type="catalytic activity">
    <reaction evidence="12 14">
        <text>5-amino-6-(5-phospho-D-ribitylamino)uracil + NADP(+) = 5-amino-6-(5-phospho-D-ribosylamino)uracil + NADPH + H(+)</text>
        <dbReference type="Rhea" id="RHEA:17845"/>
        <dbReference type="ChEBI" id="CHEBI:15378"/>
        <dbReference type="ChEBI" id="CHEBI:57783"/>
        <dbReference type="ChEBI" id="CHEBI:58349"/>
        <dbReference type="ChEBI" id="CHEBI:58421"/>
        <dbReference type="ChEBI" id="CHEBI:58453"/>
        <dbReference type="EC" id="1.1.1.193"/>
    </reaction>
</comment>
<evidence type="ECO:0000256" key="12">
    <source>
        <dbReference type="ARBA" id="ARBA00049861"/>
    </source>
</evidence>
<comment type="pathway">
    <text evidence="2 14">Cofactor biosynthesis; riboflavin biosynthesis; 5-amino-6-(D-ribitylamino)uracil from GTP: step 2/4.</text>
</comment>
<feature type="binding site" evidence="17">
    <location>
        <position position="91"/>
    </location>
    <ligand>
        <name>Zn(2+)</name>
        <dbReference type="ChEBI" id="CHEBI:29105"/>
        <note>catalytic</note>
    </ligand>
</feature>
<dbReference type="Gene3D" id="3.40.430.10">
    <property type="entry name" value="Dihydrofolate Reductase, subunit A"/>
    <property type="match status" value="2"/>
</dbReference>
<evidence type="ECO:0000256" key="3">
    <source>
        <dbReference type="ARBA" id="ARBA00004910"/>
    </source>
</evidence>
<feature type="binding site" evidence="16">
    <location>
        <position position="159"/>
    </location>
    <ligand>
        <name>NADP(+)</name>
        <dbReference type="ChEBI" id="CHEBI:58349"/>
    </ligand>
</feature>
<dbReference type="AlphaFoldDB" id="A0A2N7S3C6"/>
<feature type="domain" description="CMP/dCMP-type deaminase" evidence="18">
    <location>
        <begin position="5"/>
        <end position="128"/>
    </location>
</feature>
<feature type="binding site" evidence="16">
    <location>
        <position position="173"/>
    </location>
    <ligand>
        <name>substrate</name>
    </ligand>
</feature>
<evidence type="ECO:0000256" key="1">
    <source>
        <dbReference type="ARBA" id="ARBA00002151"/>
    </source>
</evidence>
<evidence type="ECO:0000256" key="2">
    <source>
        <dbReference type="ARBA" id="ARBA00004882"/>
    </source>
</evidence>
<dbReference type="GO" id="GO:0008703">
    <property type="term" value="F:5-amino-6-(5-phosphoribosylamino)uracil reductase activity"/>
    <property type="evidence" value="ECO:0007669"/>
    <property type="project" value="UniProtKB-EC"/>
</dbReference>
<feature type="binding site" evidence="16">
    <location>
        <position position="271"/>
    </location>
    <ligand>
        <name>substrate</name>
    </ligand>
</feature>
<evidence type="ECO:0000256" key="7">
    <source>
        <dbReference type="ARBA" id="ARBA00022723"/>
    </source>
</evidence>
<dbReference type="InterPro" id="IPR016193">
    <property type="entry name" value="Cytidine_deaminase-like"/>
</dbReference>
<dbReference type="InterPro" id="IPR024072">
    <property type="entry name" value="DHFR-like_dom_sf"/>
</dbReference>
<dbReference type="GO" id="GO:0009231">
    <property type="term" value="P:riboflavin biosynthetic process"/>
    <property type="evidence" value="ECO:0007669"/>
    <property type="project" value="UniProtKB-UniPathway"/>
</dbReference>
<evidence type="ECO:0000256" key="8">
    <source>
        <dbReference type="ARBA" id="ARBA00022833"/>
    </source>
</evidence>
<comment type="cofactor">
    <cofactor evidence="14 17">
        <name>Zn(2+)</name>
        <dbReference type="ChEBI" id="CHEBI:29105"/>
    </cofactor>
    <text evidence="14 17">Binds 1 zinc ion.</text>
</comment>
<feature type="active site" description="Proton donor" evidence="15">
    <location>
        <position position="55"/>
    </location>
</feature>
<keyword evidence="10 14" id="KW-0560">Oxidoreductase</keyword>
<dbReference type="EC" id="3.5.4.26" evidence="14"/>
<evidence type="ECO:0000256" key="13">
    <source>
        <dbReference type="ARBA" id="ARBA00049886"/>
    </source>
</evidence>
<keyword evidence="7 14" id="KW-0479">Metal-binding</keyword>
<evidence type="ECO:0000256" key="17">
    <source>
        <dbReference type="PIRSR" id="PIRSR006769-3"/>
    </source>
</evidence>
<feature type="binding site" evidence="17">
    <location>
        <position position="53"/>
    </location>
    <ligand>
        <name>Zn(2+)</name>
        <dbReference type="ChEBI" id="CHEBI:29105"/>
        <note>catalytic</note>
    </ligand>
</feature>
<dbReference type="PANTHER" id="PTHR38011:SF7">
    <property type="entry name" value="2,5-DIAMINO-6-RIBOSYLAMINO-4(3H)-PYRIMIDINONE 5'-PHOSPHATE REDUCTASE"/>
    <property type="match status" value="1"/>
</dbReference>
<dbReference type="InterPro" id="IPR050765">
    <property type="entry name" value="Riboflavin_Biosynth_HTPR"/>
</dbReference>
<dbReference type="Pfam" id="PF01872">
    <property type="entry name" value="RibD_C"/>
    <property type="match status" value="1"/>
</dbReference>
<evidence type="ECO:0000259" key="18">
    <source>
        <dbReference type="PROSITE" id="PS51747"/>
    </source>
</evidence>
<dbReference type="PROSITE" id="PS00903">
    <property type="entry name" value="CYT_DCMP_DEAMINASES_1"/>
    <property type="match status" value="1"/>
</dbReference>
<feature type="binding site" evidence="16">
    <location>
        <position position="209"/>
    </location>
    <ligand>
        <name>substrate</name>
    </ligand>
</feature>
<feature type="binding site" evidence="17">
    <location>
        <position position="82"/>
    </location>
    <ligand>
        <name>Zn(2+)</name>
        <dbReference type="ChEBI" id="CHEBI:29105"/>
        <note>catalytic</note>
    </ligand>
</feature>
<feature type="binding site" evidence="16">
    <location>
        <position position="205"/>
    </location>
    <ligand>
        <name>NADP(+)</name>
        <dbReference type="ChEBI" id="CHEBI:58349"/>
    </ligand>
</feature>
<dbReference type="GO" id="GO:0008835">
    <property type="term" value="F:diaminohydroxyphosphoribosylaminopyrimidine deaminase activity"/>
    <property type="evidence" value="ECO:0007669"/>
    <property type="project" value="UniProtKB-EC"/>
</dbReference>
<accession>A0A2N7S3C6</accession>
<evidence type="ECO:0000256" key="15">
    <source>
        <dbReference type="PIRSR" id="PIRSR006769-1"/>
    </source>
</evidence>
<dbReference type="EC" id="1.1.1.193" evidence="14"/>
<dbReference type="EMBL" id="PNQX01000001">
    <property type="protein sequence ID" value="PMQ20658.1"/>
    <property type="molecule type" value="Genomic_DNA"/>
</dbReference>
<feature type="binding site" evidence="16">
    <location>
        <position position="201"/>
    </location>
    <ligand>
        <name>NADP(+)</name>
        <dbReference type="ChEBI" id="CHEBI:58349"/>
    </ligand>
</feature>
<evidence type="ECO:0000256" key="4">
    <source>
        <dbReference type="ARBA" id="ARBA00005259"/>
    </source>
</evidence>
<dbReference type="Proteomes" id="UP000235739">
    <property type="component" value="Unassembled WGS sequence"/>
</dbReference>
<keyword evidence="14" id="KW-0378">Hydrolase</keyword>
<evidence type="ECO:0000256" key="6">
    <source>
        <dbReference type="ARBA" id="ARBA00022619"/>
    </source>
</evidence>